<dbReference type="SUPFAM" id="SSF63825">
    <property type="entry name" value="YWTD domain"/>
    <property type="match status" value="1"/>
</dbReference>
<dbReference type="Pfam" id="PF08309">
    <property type="entry name" value="LVIVD"/>
    <property type="match status" value="3"/>
</dbReference>
<proteinExistence type="predicted"/>
<name>A0A382Y876_9ZZZZ</name>
<sequence>MELVGYLDFVQQTSDITGFYQDGREFAVVGLIDDLAAFVDITDPSNPFEVGRIEGPNSTWRDLKYWDRHMYIGTEASAGVKVISVDDPDNPILVYTINDFTNSHNIHIDADGYLYVVGAAVHDIWIYDLSNPSLPELVGYWNGEYLHDIEVYKNKLYGAAIYSGKFYIIDVSDKYNPTTLV</sequence>
<dbReference type="EMBL" id="UINC01173624">
    <property type="protein sequence ID" value="SVD79320.1"/>
    <property type="molecule type" value="Genomic_DNA"/>
</dbReference>
<dbReference type="InterPro" id="IPR013211">
    <property type="entry name" value="LVIVD"/>
</dbReference>
<dbReference type="AlphaFoldDB" id="A0A382Y876"/>
<reference evidence="1" key="1">
    <citation type="submission" date="2018-05" db="EMBL/GenBank/DDBJ databases">
        <authorList>
            <person name="Lanie J.A."/>
            <person name="Ng W.-L."/>
            <person name="Kazmierczak K.M."/>
            <person name="Andrzejewski T.M."/>
            <person name="Davidsen T.M."/>
            <person name="Wayne K.J."/>
            <person name="Tettelin H."/>
            <person name="Glass J.I."/>
            <person name="Rusch D."/>
            <person name="Podicherti R."/>
            <person name="Tsui H.-C.T."/>
            <person name="Winkler M.E."/>
        </authorList>
    </citation>
    <scope>NUCLEOTIDE SEQUENCE</scope>
</reference>
<evidence type="ECO:0000313" key="1">
    <source>
        <dbReference type="EMBL" id="SVD79320.1"/>
    </source>
</evidence>
<organism evidence="1">
    <name type="scientific">marine metagenome</name>
    <dbReference type="NCBI Taxonomy" id="408172"/>
    <lineage>
        <taxon>unclassified sequences</taxon>
        <taxon>metagenomes</taxon>
        <taxon>ecological metagenomes</taxon>
    </lineage>
</organism>
<accession>A0A382Y876</accession>
<feature type="non-terminal residue" evidence="1">
    <location>
        <position position="181"/>
    </location>
</feature>
<protein>
    <recommendedName>
        <fullName evidence="2">LVIVD repeat-containing protein</fullName>
    </recommendedName>
</protein>
<gene>
    <name evidence="1" type="ORF">METZ01_LOCUS432174</name>
</gene>
<evidence type="ECO:0008006" key="2">
    <source>
        <dbReference type="Google" id="ProtNLM"/>
    </source>
</evidence>